<dbReference type="CDD" id="cd00449">
    <property type="entry name" value="PLPDE_IV"/>
    <property type="match status" value="1"/>
</dbReference>
<comment type="cofactor">
    <cofactor evidence="1 6">
        <name>pyridoxal 5'-phosphate</name>
        <dbReference type="ChEBI" id="CHEBI:597326"/>
    </cofactor>
</comment>
<evidence type="ECO:0000256" key="1">
    <source>
        <dbReference type="ARBA" id="ARBA00001933"/>
    </source>
</evidence>
<dbReference type="PROSITE" id="PS00770">
    <property type="entry name" value="AA_TRANSFER_CLASS_4"/>
    <property type="match status" value="1"/>
</dbReference>
<dbReference type="InterPro" id="IPR043131">
    <property type="entry name" value="BCAT-like_N"/>
</dbReference>
<proteinExistence type="inferred from homology"/>
<dbReference type="InterPro" id="IPR001544">
    <property type="entry name" value="Aminotrans_IV"/>
</dbReference>
<dbReference type="RefSeq" id="WP_142505699.1">
    <property type="nucleotide sequence ID" value="NZ_FXTI01000006.1"/>
</dbReference>
<dbReference type="Gene3D" id="3.30.470.10">
    <property type="match status" value="1"/>
</dbReference>
<dbReference type="GO" id="GO:0008483">
    <property type="term" value="F:transaminase activity"/>
    <property type="evidence" value="ECO:0007669"/>
    <property type="project" value="UniProtKB-KW"/>
</dbReference>
<comment type="similarity">
    <text evidence="2 5">Belongs to the class-IV pyridoxal-phosphate-dependent aminotransferase family.</text>
</comment>
<evidence type="ECO:0000256" key="2">
    <source>
        <dbReference type="ARBA" id="ARBA00009320"/>
    </source>
</evidence>
<keyword evidence="8" id="KW-1185">Reference proteome</keyword>
<dbReference type="InterPro" id="IPR043132">
    <property type="entry name" value="BCAT-like_C"/>
</dbReference>
<dbReference type="PANTHER" id="PTHR42743">
    <property type="entry name" value="AMINO-ACID AMINOTRANSFERASE"/>
    <property type="match status" value="1"/>
</dbReference>
<evidence type="ECO:0000256" key="5">
    <source>
        <dbReference type="RuleBase" id="RU004106"/>
    </source>
</evidence>
<dbReference type="AlphaFoldDB" id="A0A521DL96"/>
<evidence type="ECO:0000313" key="8">
    <source>
        <dbReference type="Proteomes" id="UP000315636"/>
    </source>
</evidence>
<keyword evidence="4 6" id="KW-0663">Pyridoxal phosphate</keyword>
<dbReference type="GO" id="GO:0008652">
    <property type="term" value="P:amino acid biosynthetic process"/>
    <property type="evidence" value="ECO:0007669"/>
    <property type="project" value="UniProtKB-ARBA"/>
</dbReference>
<evidence type="ECO:0000256" key="3">
    <source>
        <dbReference type="ARBA" id="ARBA00011738"/>
    </source>
</evidence>
<dbReference type="SUPFAM" id="SSF56752">
    <property type="entry name" value="D-aminoacid aminotransferase-like PLP-dependent enzymes"/>
    <property type="match status" value="1"/>
</dbReference>
<reference evidence="7 8" key="1">
    <citation type="submission" date="2017-05" db="EMBL/GenBank/DDBJ databases">
        <authorList>
            <person name="Varghese N."/>
            <person name="Submissions S."/>
        </authorList>
    </citation>
    <scope>NUCLEOTIDE SEQUENCE [LARGE SCALE GENOMIC DNA]</scope>
    <source>
        <strain evidence="7 8">DSM 45474</strain>
    </source>
</reference>
<protein>
    <submittedName>
        <fullName evidence="7">Branched-chain amino acid aminotransferase</fullName>
    </submittedName>
</protein>
<dbReference type="OrthoDB" id="9805628at2"/>
<keyword evidence="7" id="KW-0032">Aminotransferase</keyword>
<dbReference type="InterPro" id="IPR018300">
    <property type="entry name" value="Aminotrans_IV_CS"/>
</dbReference>
<dbReference type="FunFam" id="3.20.10.10:FF:000002">
    <property type="entry name" value="D-alanine aminotransferase"/>
    <property type="match status" value="1"/>
</dbReference>
<evidence type="ECO:0000256" key="4">
    <source>
        <dbReference type="ARBA" id="ARBA00022898"/>
    </source>
</evidence>
<dbReference type="Gene3D" id="3.20.10.10">
    <property type="entry name" value="D-amino Acid Aminotransferase, subunit A, domain 2"/>
    <property type="match status" value="1"/>
</dbReference>
<accession>A0A521DL96</accession>
<organism evidence="7 8">
    <name type="scientific">Melghirimyces algeriensis</name>
    <dbReference type="NCBI Taxonomy" id="910412"/>
    <lineage>
        <taxon>Bacteria</taxon>
        <taxon>Bacillati</taxon>
        <taxon>Bacillota</taxon>
        <taxon>Bacilli</taxon>
        <taxon>Bacillales</taxon>
        <taxon>Thermoactinomycetaceae</taxon>
        <taxon>Melghirimyces</taxon>
    </lineage>
</organism>
<dbReference type="GO" id="GO:0005829">
    <property type="term" value="C:cytosol"/>
    <property type="evidence" value="ECO:0007669"/>
    <property type="project" value="TreeGrafter"/>
</dbReference>
<dbReference type="InterPro" id="IPR050571">
    <property type="entry name" value="Class-IV_PLP-Dep_Aminotrnsfr"/>
</dbReference>
<comment type="subunit">
    <text evidence="3">Homodimer.</text>
</comment>
<keyword evidence="7" id="KW-0808">Transferase</keyword>
<dbReference type="GO" id="GO:0046394">
    <property type="term" value="P:carboxylic acid biosynthetic process"/>
    <property type="evidence" value="ECO:0007669"/>
    <property type="project" value="UniProtKB-ARBA"/>
</dbReference>
<name>A0A521DL96_9BACL</name>
<evidence type="ECO:0000313" key="7">
    <source>
        <dbReference type="EMBL" id="SMO72352.1"/>
    </source>
</evidence>
<dbReference type="InterPro" id="IPR036038">
    <property type="entry name" value="Aminotransferase-like"/>
</dbReference>
<evidence type="ECO:0000256" key="6">
    <source>
        <dbReference type="RuleBase" id="RU004516"/>
    </source>
</evidence>
<dbReference type="PANTHER" id="PTHR42743:SF11">
    <property type="entry name" value="AMINODEOXYCHORISMATE LYASE"/>
    <property type="match status" value="1"/>
</dbReference>
<dbReference type="EMBL" id="FXTI01000006">
    <property type="protein sequence ID" value="SMO72352.1"/>
    <property type="molecule type" value="Genomic_DNA"/>
</dbReference>
<dbReference type="Proteomes" id="UP000315636">
    <property type="component" value="Unassembled WGS sequence"/>
</dbReference>
<sequence length="287" mass="32196">MKWIVNGEVYEEQEARISSRNRGALFGDGLFETFRVEKGIPLFLNEHLVRLVQSAEKLRFTHIPDEQEFKRAIREAIRWNQVKSGYLRLTLTRGNGGFAVPLKQLDQPCYWVEARELPLKTNLYDQGIRAIVSYPICNPLSPTSGTKSLQFLDNIMARDDAEKKGVQEAILRTVEGDLCEGASSNLFLVRDGVIRTPALNRGPLPGIVRAWVIQTAHQLGLTVEESRLEPEELHQADEVFLTNSSLGVFPCVQVNGQSVGHGVPGPVTCRLIRAWKEAVMEQTKASF</sequence>
<gene>
    <name evidence="7" type="ORF">SAMN06264849_106115</name>
</gene>
<dbReference type="Pfam" id="PF01063">
    <property type="entry name" value="Aminotran_4"/>
    <property type="match status" value="1"/>
</dbReference>